<dbReference type="EMBL" id="CAAALY010001662">
    <property type="protein sequence ID" value="VEL07402.1"/>
    <property type="molecule type" value="Genomic_DNA"/>
</dbReference>
<keyword evidence="2" id="KW-1185">Reference proteome</keyword>
<proteinExistence type="predicted"/>
<comment type="caution">
    <text evidence="1">The sequence shown here is derived from an EMBL/GenBank/DDBJ whole genome shotgun (WGS) entry which is preliminary data.</text>
</comment>
<reference evidence="1" key="1">
    <citation type="submission" date="2018-11" db="EMBL/GenBank/DDBJ databases">
        <authorList>
            <consortium name="Pathogen Informatics"/>
        </authorList>
    </citation>
    <scope>NUCLEOTIDE SEQUENCE</scope>
</reference>
<dbReference type="AlphaFoldDB" id="A0A448WB41"/>
<gene>
    <name evidence="1" type="ORF">PXEA_LOCUS842</name>
</gene>
<dbReference type="Proteomes" id="UP000784294">
    <property type="component" value="Unassembled WGS sequence"/>
</dbReference>
<evidence type="ECO:0000313" key="1">
    <source>
        <dbReference type="EMBL" id="VEL07402.1"/>
    </source>
</evidence>
<organism evidence="1 2">
    <name type="scientific">Protopolystoma xenopodis</name>
    <dbReference type="NCBI Taxonomy" id="117903"/>
    <lineage>
        <taxon>Eukaryota</taxon>
        <taxon>Metazoa</taxon>
        <taxon>Spiralia</taxon>
        <taxon>Lophotrochozoa</taxon>
        <taxon>Platyhelminthes</taxon>
        <taxon>Monogenea</taxon>
        <taxon>Polyopisthocotylea</taxon>
        <taxon>Polystomatidea</taxon>
        <taxon>Polystomatidae</taxon>
        <taxon>Protopolystoma</taxon>
    </lineage>
</organism>
<accession>A0A448WB41</accession>
<sequence>MKLPPDFHVPSHWSSERFEAEISKHLAWPLPLKSSKPPLKSTASIDSHLWVDDYLCSQESENFSTNTIYNYSYYDEENHEEDLEEKKTDDKRRKGSIYPVAVFVYATNSCCLSTKYTLDEAETIDFRSLPIRASSSSLDLIAWLCGLEVDVDESGIGRIHMTSNEQSIEIGSTSFQGITNPALIAFSRLLLHEMCLFWRV</sequence>
<name>A0A448WB41_9PLAT</name>
<evidence type="ECO:0000313" key="2">
    <source>
        <dbReference type="Proteomes" id="UP000784294"/>
    </source>
</evidence>
<protein>
    <submittedName>
        <fullName evidence="1">Uncharacterized protein</fullName>
    </submittedName>
</protein>